<keyword evidence="1" id="KW-1133">Transmembrane helix</keyword>
<evidence type="ECO:0000256" key="1">
    <source>
        <dbReference type="SAM" id="Phobius"/>
    </source>
</evidence>
<dbReference type="EMBL" id="KL226358">
    <property type="protein sequence ID" value="KFM12685.1"/>
    <property type="molecule type" value="Genomic_DNA"/>
</dbReference>
<feature type="non-terminal residue" evidence="2">
    <location>
        <position position="1"/>
    </location>
</feature>
<keyword evidence="3" id="KW-1185">Reference proteome</keyword>
<proteinExistence type="predicted"/>
<protein>
    <submittedName>
        <fullName evidence="2">Uncharacterized protein</fullName>
    </submittedName>
</protein>
<accession>A0A087RGT1</accession>
<dbReference type="Proteomes" id="UP000053286">
    <property type="component" value="Unassembled WGS sequence"/>
</dbReference>
<gene>
    <name evidence="2" type="ORF">AS27_01537</name>
</gene>
<dbReference type="AlphaFoldDB" id="A0A087RGT1"/>
<keyword evidence="1" id="KW-0812">Transmembrane</keyword>
<evidence type="ECO:0000313" key="3">
    <source>
        <dbReference type="Proteomes" id="UP000053286"/>
    </source>
</evidence>
<name>A0A087RGT1_APTFO</name>
<reference evidence="2 3" key="1">
    <citation type="submission" date="2014-04" db="EMBL/GenBank/DDBJ databases">
        <title>Genome evolution of avian class.</title>
        <authorList>
            <person name="Zhang G."/>
            <person name="Li C."/>
        </authorList>
    </citation>
    <scope>NUCLEOTIDE SEQUENCE [LARGE SCALE GENOMIC DNA]</scope>
    <source>
        <strain evidence="2">BGI_AS27</strain>
    </source>
</reference>
<keyword evidence="1" id="KW-0472">Membrane</keyword>
<feature type="non-terminal residue" evidence="2">
    <location>
        <position position="37"/>
    </location>
</feature>
<sequence>SYLTDLLRKLTVLHLPVIVTIFSLHHRLLCYFKTLHK</sequence>
<evidence type="ECO:0000313" key="2">
    <source>
        <dbReference type="EMBL" id="KFM12685.1"/>
    </source>
</evidence>
<feature type="transmembrane region" description="Helical" evidence="1">
    <location>
        <begin position="12"/>
        <end position="32"/>
    </location>
</feature>
<organism evidence="2 3">
    <name type="scientific">Aptenodytes forsteri</name>
    <name type="common">Emperor penguin</name>
    <dbReference type="NCBI Taxonomy" id="9233"/>
    <lineage>
        <taxon>Eukaryota</taxon>
        <taxon>Metazoa</taxon>
        <taxon>Chordata</taxon>
        <taxon>Craniata</taxon>
        <taxon>Vertebrata</taxon>
        <taxon>Euteleostomi</taxon>
        <taxon>Archelosauria</taxon>
        <taxon>Archosauria</taxon>
        <taxon>Dinosauria</taxon>
        <taxon>Saurischia</taxon>
        <taxon>Theropoda</taxon>
        <taxon>Coelurosauria</taxon>
        <taxon>Aves</taxon>
        <taxon>Neognathae</taxon>
        <taxon>Neoaves</taxon>
        <taxon>Aequornithes</taxon>
        <taxon>Sphenisciformes</taxon>
        <taxon>Spheniscidae</taxon>
        <taxon>Aptenodytes</taxon>
    </lineage>
</organism>